<dbReference type="eggNOG" id="ENOG50316X5">
    <property type="taxonomic scope" value="Bacteria"/>
</dbReference>
<feature type="transmembrane region" description="Helical" evidence="1">
    <location>
        <begin position="36"/>
        <end position="57"/>
    </location>
</feature>
<keyword evidence="1" id="KW-0812">Transmembrane</keyword>
<protein>
    <submittedName>
        <fullName evidence="2">Uncharacterized protein</fullName>
    </submittedName>
</protein>
<accession>A0A1I5MNX6</accession>
<dbReference type="InParanoid" id="A0A1I5MNX6"/>
<dbReference type="STRING" id="1993.SAMN04489713_111349"/>
<dbReference type="Proteomes" id="UP000183413">
    <property type="component" value="Unassembled WGS sequence"/>
</dbReference>
<proteinExistence type="predicted"/>
<evidence type="ECO:0000313" key="2">
    <source>
        <dbReference type="EMBL" id="SFP11007.1"/>
    </source>
</evidence>
<reference evidence="2 3" key="1">
    <citation type="submission" date="2016-10" db="EMBL/GenBank/DDBJ databases">
        <authorList>
            <person name="de Groot N.N."/>
        </authorList>
    </citation>
    <scope>NUCLEOTIDE SEQUENCE [LARGE SCALE GENOMIC DNA]</scope>
    <source>
        <strain evidence="2 3">DSM 43067</strain>
    </source>
</reference>
<keyword evidence="1" id="KW-1133">Transmembrane helix</keyword>
<sequence>MTPRTGPPLADSLKWALLVPPLLAFGGWVAQYPYGLIVVGVIIAVVTAFVAIAVVGSSWQRPGAAVLVAVTGFALPIFAGPALYIVYMETLGESAPAVVTKVENRDARRGADWFCTVVETTGDHTVHKISQQENCFGQIKPLQKITLRKDPLGLLDPRLPDRPGESDTLLSVLLSAALFAANAATFLYAGLRRRGKAPSPAAPDLTSQVKS</sequence>
<dbReference type="EMBL" id="FOVH01000011">
    <property type="protein sequence ID" value="SFP11007.1"/>
    <property type="molecule type" value="Genomic_DNA"/>
</dbReference>
<organism evidence="2 3">
    <name type="scientific">Actinomadura madurae</name>
    <dbReference type="NCBI Taxonomy" id="1993"/>
    <lineage>
        <taxon>Bacteria</taxon>
        <taxon>Bacillati</taxon>
        <taxon>Actinomycetota</taxon>
        <taxon>Actinomycetes</taxon>
        <taxon>Streptosporangiales</taxon>
        <taxon>Thermomonosporaceae</taxon>
        <taxon>Actinomadura</taxon>
    </lineage>
</organism>
<gene>
    <name evidence="2" type="ORF">SAMN04489713_111349</name>
</gene>
<feature type="transmembrane region" description="Helical" evidence="1">
    <location>
        <begin position="64"/>
        <end position="87"/>
    </location>
</feature>
<dbReference type="RefSeq" id="WP_075022932.1">
    <property type="nucleotide sequence ID" value="NZ_FOVH01000011.1"/>
</dbReference>
<keyword evidence="1" id="KW-0472">Membrane</keyword>
<keyword evidence="3" id="KW-1185">Reference proteome</keyword>
<evidence type="ECO:0000256" key="1">
    <source>
        <dbReference type="SAM" id="Phobius"/>
    </source>
</evidence>
<feature type="transmembrane region" description="Helical" evidence="1">
    <location>
        <begin position="169"/>
        <end position="191"/>
    </location>
</feature>
<name>A0A1I5MNX6_9ACTN</name>
<evidence type="ECO:0000313" key="3">
    <source>
        <dbReference type="Proteomes" id="UP000183413"/>
    </source>
</evidence>
<dbReference type="AlphaFoldDB" id="A0A1I5MNX6"/>
<feature type="transmembrane region" description="Helical" evidence="1">
    <location>
        <begin position="12"/>
        <end position="30"/>
    </location>
</feature>
<dbReference type="OrthoDB" id="4147016at2"/>